<proteinExistence type="inferred from homology"/>
<gene>
    <name evidence="5" type="ORF">EZS28_013033</name>
</gene>
<dbReference type="InterPro" id="IPR006846">
    <property type="entry name" value="Ribosomal_eS30"/>
</dbReference>
<protein>
    <recommendedName>
        <fullName evidence="3">40S ribosomal protein S30</fullName>
    </recommendedName>
</protein>
<dbReference type="AlphaFoldDB" id="A0A5J4W9A1"/>
<evidence type="ECO:0000256" key="4">
    <source>
        <dbReference type="SAM" id="MobiDB-lite"/>
    </source>
</evidence>
<keyword evidence="2 3" id="KW-0687">Ribonucleoprotein</keyword>
<dbReference type="Pfam" id="PF04758">
    <property type="entry name" value="Ribosomal_S30"/>
    <property type="match status" value="1"/>
</dbReference>
<feature type="compositionally biased region" description="Basic residues" evidence="4">
    <location>
        <begin position="25"/>
        <end position="44"/>
    </location>
</feature>
<name>A0A5J4W9A1_9EUKA</name>
<comment type="similarity">
    <text evidence="3">Belongs to the eukaryotic ribosomal protein eS30 family.</text>
</comment>
<dbReference type="GO" id="GO:0006412">
    <property type="term" value="P:translation"/>
    <property type="evidence" value="ECO:0007669"/>
    <property type="project" value="InterPro"/>
</dbReference>
<evidence type="ECO:0000313" key="5">
    <source>
        <dbReference type="EMBL" id="KAA6391440.1"/>
    </source>
</evidence>
<dbReference type="GO" id="GO:0022627">
    <property type="term" value="C:cytosolic small ribosomal subunit"/>
    <property type="evidence" value="ECO:0007669"/>
    <property type="project" value="TreeGrafter"/>
</dbReference>
<keyword evidence="1 3" id="KW-0689">Ribosomal protein</keyword>
<dbReference type="Proteomes" id="UP000324800">
    <property type="component" value="Unassembled WGS sequence"/>
</dbReference>
<evidence type="ECO:0000256" key="1">
    <source>
        <dbReference type="ARBA" id="ARBA00022980"/>
    </source>
</evidence>
<evidence type="ECO:0000313" key="6">
    <source>
        <dbReference type="Proteomes" id="UP000324800"/>
    </source>
</evidence>
<dbReference type="GO" id="GO:0003735">
    <property type="term" value="F:structural constituent of ribosome"/>
    <property type="evidence" value="ECO:0007669"/>
    <property type="project" value="UniProtKB-UniRule"/>
</dbReference>
<accession>A0A5J4W9A1</accession>
<feature type="region of interest" description="Disordered" evidence="4">
    <location>
        <begin position="1"/>
        <end position="69"/>
    </location>
</feature>
<dbReference type="PANTHER" id="PTHR12650:SF15">
    <property type="entry name" value="RIBOSOMAL PROTEIN S30, ISOFORM A"/>
    <property type="match status" value="1"/>
</dbReference>
<reference evidence="5 6" key="1">
    <citation type="submission" date="2019-03" db="EMBL/GenBank/DDBJ databases">
        <title>Single cell metagenomics reveals metabolic interactions within the superorganism composed of flagellate Streblomastix strix and complex community of Bacteroidetes bacteria on its surface.</title>
        <authorList>
            <person name="Treitli S.C."/>
            <person name="Kolisko M."/>
            <person name="Husnik F."/>
            <person name="Keeling P."/>
            <person name="Hampl V."/>
        </authorList>
    </citation>
    <scope>NUCLEOTIDE SEQUENCE [LARGE SCALE GENOMIC DNA]</scope>
    <source>
        <strain evidence="5">ST1C</strain>
    </source>
</reference>
<evidence type="ECO:0000256" key="2">
    <source>
        <dbReference type="ARBA" id="ARBA00023274"/>
    </source>
</evidence>
<sequence length="69" mass="7655">MGKVHGALSRAGKVRDHTPKQAKQAGKKKPTGRNKIRIKFRKRFLNVIPGARREGPNKQKTKGANANLL</sequence>
<organism evidence="5 6">
    <name type="scientific">Streblomastix strix</name>
    <dbReference type="NCBI Taxonomy" id="222440"/>
    <lineage>
        <taxon>Eukaryota</taxon>
        <taxon>Metamonada</taxon>
        <taxon>Preaxostyla</taxon>
        <taxon>Oxymonadida</taxon>
        <taxon>Streblomastigidae</taxon>
        <taxon>Streblomastix</taxon>
    </lineage>
</organism>
<comment type="caution">
    <text evidence="5">The sequence shown here is derived from an EMBL/GenBank/DDBJ whole genome shotgun (WGS) entry which is preliminary data.</text>
</comment>
<dbReference type="PANTHER" id="PTHR12650">
    <property type="entry name" value="40S RIBOSOMAL PROTEIN S30/UBIQUITIN-LIKE PROTEIN FUBI"/>
    <property type="match status" value="1"/>
</dbReference>
<evidence type="ECO:0000256" key="3">
    <source>
        <dbReference type="RuleBase" id="RU364011"/>
    </source>
</evidence>
<dbReference type="EMBL" id="SNRW01002881">
    <property type="protein sequence ID" value="KAA6391440.1"/>
    <property type="molecule type" value="Genomic_DNA"/>
</dbReference>